<dbReference type="Gramene" id="OGLUM01G27870.1">
    <property type="protein sequence ID" value="OGLUM01G27870.1"/>
    <property type="gene ID" value="OGLUM01G27870"/>
</dbReference>
<accession>A0A0D9YC82</accession>
<protein>
    <recommendedName>
        <fullName evidence="4">DUF834 domain-containing protein</fullName>
    </recommendedName>
</protein>
<evidence type="ECO:0008006" key="4">
    <source>
        <dbReference type="Google" id="ProtNLM"/>
    </source>
</evidence>
<reference evidence="2" key="1">
    <citation type="submission" date="2013-08" db="EMBL/GenBank/DDBJ databases">
        <title>Oryza genome evolution.</title>
        <authorList>
            <person name="Wing R.A."/>
            <person name="Panaud O."/>
            <person name="Oliveira A.C."/>
        </authorList>
    </citation>
    <scope>NUCLEOTIDE SEQUENCE</scope>
</reference>
<dbReference type="HOGENOM" id="CLU_2691638_0_0_1"/>
<evidence type="ECO:0000313" key="3">
    <source>
        <dbReference type="Proteomes" id="UP000026961"/>
    </source>
</evidence>
<reference evidence="2" key="3">
    <citation type="submission" date="2018-05" db="EMBL/GenBank/DDBJ databases">
        <title>OgluRS3 (Oryza glumaepatula Reference Sequence Version 3).</title>
        <authorList>
            <person name="Zhang J."/>
            <person name="Kudrna D."/>
            <person name="Lee S."/>
            <person name="Talag J."/>
            <person name="Welchert J."/>
            <person name="Wing R.A."/>
        </authorList>
    </citation>
    <scope>NUCLEOTIDE SEQUENCE [LARGE SCALE GENOMIC DNA]</scope>
</reference>
<reference evidence="2" key="2">
    <citation type="submission" date="2015-04" db="UniProtKB">
        <authorList>
            <consortium name="EnsemblPlants"/>
        </authorList>
    </citation>
    <scope>IDENTIFICATION</scope>
</reference>
<evidence type="ECO:0000256" key="1">
    <source>
        <dbReference type="SAM" id="MobiDB-lite"/>
    </source>
</evidence>
<dbReference type="AlphaFoldDB" id="A0A0D9YC82"/>
<evidence type="ECO:0000313" key="2">
    <source>
        <dbReference type="EnsemblPlants" id="OGLUM01G27870.1"/>
    </source>
</evidence>
<name>A0A0D9YC82_9ORYZ</name>
<feature type="compositionally biased region" description="Acidic residues" evidence="1">
    <location>
        <begin position="13"/>
        <end position="23"/>
    </location>
</feature>
<proteinExistence type="predicted"/>
<keyword evidence="3" id="KW-1185">Reference proteome</keyword>
<dbReference type="Proteomes" id="UP000026961">
    <property type="component" value="Chromosome 1"/>
</dbReference>
<organism evidence="2">
    <name type="scientific">Oryza glumipatula</name>
    <dbReference type="NCBI Taxonomy" id="40148"/>
    <lineage>
        <taxon>Eukaryota</taxon>
        <taxon>Viridiplantae</taxon>
        <taxon>Streptophyta</taxon>
        <taxon>Embryophyta</taxon>
        <taxon>Tracheophyta</taxon>
        <taxon>Spermatophyta</taxon>
        <taxon>Magnoliopsida</taxon>
        <taxon>Liliopsida</taxon>
        <taxon>Poales</taxon>
        <taxon>Poaceae</taxon>
        <taxon>BOP clade</taxon>
        <taxon>Oryzoideae</taxon>
        <taxon>Oryzeae</taxon>
        <taxon>Oryzinae</taxon>
        <taxon>Oryza</taxon>
    </lineage>
</organism>
<sequence>MADEGGDPVKHDEDDDEGGDPVECDGGHGGLGQRRRRRWTRTVTQWSVTAAMVVTDEAAGGRNDE</sequence>
<dbReference type="EnsemblPlants" id="OGLUM01G27870.1">
    <property type="protein sequence ID" value="OGLUM01G27870.1"/>
    <property type="gene ID" value="OGLUM01G27870"/>
</dbReference>
<feature type="region of interest" description="Disordered" evidence="1">
    <location>
        <begin position="1"/>
        <end position="39"/>
    </location>
</feature>